<dbReference type="AlphaFoldDB" id="A0A0C9T650"/>
<dbReference type="CDD" id="cd02440">
    <property type="entry name" value="AdoMet_MTases"/>
    <property type="match status" value="1"/>
</dbReference>
<name>A0A0C9T650_PLICR</name>
<evidence type="ECO:0008006" key="4">
    <source>
        <dbReference type="Google" id="ProtNLM"/>
    </source>
</evidence>
<dbReference type="Pfam" id="PF13489">
    <property type="entry name" value="Methyltransf_23"/>
    <property type="match status" value="1"/>
</dbReference>
<protein>
    <recommendedName>
        <fullName evidence="4">S-adenosyl-L-methionine-dependent methyltransferase</fullName>
    </recommendedName>
</protein>
<dbReference type="EMBL" id="KN832569">
    <property type="protein sequence ID" value="KII84799.1"/>
    <property type="molecule type" value="Genomic_DNA"/>
</dbReference>
<dbReference type="HOGENOM" id="CLU_037990_6_2_1"/>
<evidence type="ECO:0000313" key="2">
    <source>
        <dbReference type="EMBL" id="KII84799.1"/>
    </source>
</evidence>
<feature type="transmembrane region" description="Helical" evidence="1">
    <location>
        <begin position="12"/>
        <end position="29"/>
    </location>
</feature>
<accession>A0A0C9T650</accession>
<dbReference type="InterPro" id="IPR029063">
    <property type="entry name" value="SAM-dependent_MTases_sf"/>
</dbReference>
<dbReference type="PANTHER" id="PTHR45036:SF1">
    <property type="entry name" value="METHYLTRANSFERASE LIKE 7A"/>
    <property type="match status" value="1"/>
</dbReference>
<evidence type="ECO:0000313" key="3">
    <source>
        <dbReference type="Proteomes" id="UP000053263"/>
    </source>
</evidence>
<keyword evidence="1" id="KW-0812">Transmembrane</keyword>
<dbReference type="Gene3D" id="3.40.50.150">
    <property type="entry name" value="Vaccinia Virus protein VP39"/>
    <property type="match status" value="1"/>
</dbReference>
<keyword evidence="1" id="KW-0472">Membrane</keyword>
<gene>
    <name evidence="2" type="ORF">PLICRDRAFT_57318</name>
</gene>
<evidence type="ECO:0000256" key="1">
    <source>
        <dbReference type="SAM" id="Phobius"/>
    </source>
</evidence>
<keyword evidence="3" id="KW-1185">Reference proteome</keyword>
<keyword evidence="1" id="KW-1133">Transmembrane helix</keyword>
<dbReference type="InterPro" id="IPR052356">
    <property type="entry name" value="Thiol_S-MT"/>
</dbReference>
<dbReference type="OrthoDB" id="540004at2759"/>
<sequence length="263" mass="29688">MRVSAALAPLRDLWLAIHATFLPILYALVLNPLQLLLDPGAVSRLVMAYMWGALADGADENGWAAKQSLIQPHARGVVLELGAGQGHSIAYLDRKLVRRYIALEPNVLFWPQIRERAAEAGFTEESKTLLMLPCGAEDVLSILSALRDFGGLEGVDTILSVMTLCSVPAPQRTIRGLVRDVLNPGGEFLFYEHVLSPRADVAWWQRAWTYVWRIVFDGCRLDLPTDVWFDELESVWAKKEVWYRKDESEEELFRHAVGRYVKA</sequence>
<dbReference type="SUPFAM" id="SSF53335">
    <property type="entry name" value="S-adenosyl-L-methionine-dependent methyltransferases"/>
    <property type="match status" value="1"/>
</dbReference>
<organism evidence="2 3">
    <name type="scientific">Plicaturopsis crispa FD-325 SS-3</name>
    <dbReference type="NCBI Taxonomy" id="944288"/>
    <lineage>
        <taxon>Eukaryota</taxon>
        <taxon>Fungi</taxon>
        <taxon>Dikarya</taxon>
        <taxon>Basidiomycota</taxon>
        <taxon>Agaricomycotina</taxon>
        <taxon>Agaricomycetes</taxon>
        <taxon>Agaricomycetidae</taxon>
        <taxon>Amylocorticiales</taxon>
        <taxon>Amylocorticiaceae</taxon>
        <taxon>Plicatura</taxon>
        <taxon>Plicaturopsis crispa</taxon>
    </lineage>
</organism>
<proteinExistence type="predicted"/>
<dbReference type="Proteomes" id="UP000053263">
    <property type="component" value="Unassembled WGS sequence"/>
</dbReference>
<reference evidence="2 3" key="1">
    <citation type="submission" date="2014-06" db="EMBL/GenBank/DDBJ databases">
        <title>Evolutionary Origins and Diversification of the Mycorrhizal Mutualists.</title>
        <authorList>
            <consortium name="DOE Joint Genome Institute"/>
            <consortium name="Mycorrhizal Genomics Consortium"/>
            <person name="Kohler A."/>
            <person name="Kuo A."/>
            <person name="Nagy L.G."/>
            <person name="Floudas D."/>
            <person name="Copeland A."/>
            <person name="Barry K.W."/>
            <person name="Cichocki N."/>
            <person name="Veneault-Fourrey C."/>
            <person name="LaButti K."/>
            <person name="Lindquist E.A."/>
            <person name="Lipzen A."/>
            <person name="Lundell T."/>
            <person name="Morin E."/>
            <person name="Murat C."/>
            <person name="Riley R."/>
            <person name="Ohm R."/>
            <person name="Sun H."/>
            <person name="Tunlid A."/>
            <person name="Henrissat B."/>
            <person name="Grigoriev I.V."/>
            <person name="Hibbett D.S."/>
            <person name="Martin F."/>
        </authorList>
    </citation>
    <scope>NUCLEOTIDE SEQUENCE [LARGE SCALE GENOMIC DNA]</scope>
    <source>
        <strain evidence="2 3">FD-325 SS-3</strain>
    </source>
</reference>
<dbReference type="PANTHER" id="PTHR45036">
    <property type="entry name" value="METHYLTRANSFERASE LIKE 7B"/>
    <property type="match status" value="1"/>
</dbReference>